<comment type="catalytic activity">
    <reaction evidence="10">
        <text>L-threonyl-[protein] + FAD = FMN-L-threonyl-[protein] + AMP + H(+)</text>
        <dbReference type="Rhea" id="RHEA:36847"/>
        <dbReference type="Rhea" id="RHEA-COMP:11060"/>
        <dbReference type="Rhea" id="RHEA-COMP:11061"/>
        <dbReference type="ChEBI" id="CHEBI:15378"/>
        <dbReference type="ChEBI" id="CHEBI:30013"/>
        <dbReference type="ChEBI" id="CHEBI:57692"/>
        <dbReference type="ChEBI" id="CHEBI:74257"/>
        <dbReference type="ChEBI" id="CHEBI:456215"/>
        <dbReference type="EC" id="2.7.1.180"/>
    </reaction>
</comment>
<organism evidence="11 12">
    <name type="scientific">Roseisalinus antarcticus</name>
    <dbReference type="NCBI Taxonomy" id="254357"/>
    <lineage>
        <taxon>Bacteria</taxon>
        <taxon>Pseudomonadati</taxon>
        <taxon>Pseudomonadota</taxon>
        <taxon>Alphaproteobacteria</taxon>
        <taxon>Rhodobacterales</taxon>
        <taxon>Roseobacteraceae</taxon>
        <taxon>Roseisalinus</taxon>
    </lineage>
</organism>
<dbReference type="InterPro" id="IPR003374">
    <property type="entry name" value="ApbE-like_sf"/>
</dbReference>
<dbReference type="GO" id="GO:0046872">
    <property type="term" value="F:metal ion binding"/>
    <property type="evidence" value="ECO:0007669"/>
    <property type="project" value="UniProtKB-KW"/>
</dbReference>
<dbReference type="EMBL" id="FWFZ01000016">
    <property type="protein sequence ID" value="SLN62919.1"/>
    <property type="molecule type" value="Genomic_DNA"/>
</dbReference>
<keyword evidence="6" id="KW-0479">Metal-binding</keyword>
<evidence type="ECO:0000256" key="9">
    <source>
        <dbReference type="ARBA" id="ARBA00031306"/>
    </source>
</evidence>
<sequence>MSRISTEPVRHAINGPTMGTRWQATFHAPRGHDVRPIRAAMQDAVAEVDAQMSTWRPESDLMRLNRTAPGVWVDLPARLMVVLAAALEVGRASGGAFDISVGDAVTAWGFGPDAADPVAIRSALQAAHGPAHEVLELDMAGGRSRRLAPRCFDLSGIAKGYGVDRLAEVAQAFGLPDALVAIDGELRALGTQPGGVPRSVAIERPDPGIRPPLRCSR</sequence>
<dbReference type="RefSeq" id="WP_306372497.1">
    <property type="nucleotide sequence ID" value="NZ_FWFZ01000016.1"/>
</dbReference>
<keyword evidence="12" id="KW-1185">Reference proteome</keyword>
<comment type="cofactor">
    <cofactor evidence="1">
        <name>Mg(2+)</name>
        <dbReference type="ChEBI" id="CHEBI:18420"/>
    </cofactor>
</comment>
<keyword evidence="4" id="KW-0285">Flavoprotein</keyword>
<dbReference type="Pfam" id="PF02424">
    <property type="entry name" value="ApbE"/>
    <property type="match status" value="1"/>
</dbReference>
<evidence type="ECO:0000256" key="6">
    <source>
        <dbReference type="ARBA" id="ARBA00022723"/>
    </source>
</evidence>
<evidence type="ECO:0000313" key="11">
    <source>
        <dbReference type="EMBL" id="SLN62919.1"/>
    </source>
</evidence>
<gene>
    <name evidence="11" type="primary">apbE_3</name>
    <name evidence="11" type="ORF">ROA7023_02943</name>
</gene>
<dbReference type="InterPro" id="IPR024932">
    <property type="entry name" value="ApbE"/>
</dbReference>
<keyword evidence="7" id="KW-0274">FAD</keyword>
<dbReference type="PANTHER" id="PTHR30040:SF2">
    <property type="entry name" value="FAD:PROTEIN FMN TRANSFERASE"/>
    <property type="match status" value="1"/>
</dbReference>
<evidence type="ECO:0000256" key="2">
    <source>
        <dbReference type="ARBA" id="ARBA00011955"/>
    </source>
</evidence>
<evidence type="ECO:0000256" key="5">
    <source>
        <dbReference type="ARBA" id="ARBA00022679"/>
    </source>
</evidence>
<dbReference type="GO" id="GO:0016740">
    <property type="term" value="F:transferase activity"/>
    <property type="evidence" value="ECO:0007669"/>
    <property type="project" value="UniProtKB-KW"/>
</dbReference>
<dbReference type="SUPFAM" id="SSF143631">
    <property type="entry name" value="ApbE-like"/>
    <property type="match status" value="1"/>
</dbReference>
<evidence type="ECO:0000256" key="3">
    <source>
        <dbReference type="ARBA" id="ARBA00016337"/>
    </source>
</evidence>
<evidence type="ECO:0000256" key="7">
    <source>
        <dbReference type="ARBA" id="ARBA00022827"/>
    </source>
</evidence>
<evidence type="ECO:0000256" key="8">
    <source>
        <dbReference type="ARBA" id="ARBA00022842"/>
    </source>
</evidence>
<dbReference type="PANTHER" id="PTHR30040">
    <property type="entry name" value="THIAMINE BIOSYNTHESIS LIPOPROTEIN APBE"/>
    <property type="match status" value="1"/>
</dbReference>
<evidence type="ECO:0000256" key="4">
    <source>
        <dbReference type="ARBA" id="ARBA00022630"/>
    </source>
</evidence>
<protein>
    <recommendedName>
        <fullName evidence="3">FAD:protein FMN transferase</fullName>
        <ecNumber evidence="2">2.7.1.180</ecNumber>
    </recommendedName>
    <alternativeName>
        <fullName evidence="9">Flavin transferase</fullName>
    </alternativeName>
</protein>
<dbReference type="Proteomes" id="UP000193900">
    <property type="component" value="Unassembled WGS sequence"/>
</dbReference>
<dbReference type="EC" id="2.7.1.180" evidence="2"/>
<accession>A0A1Y5TFN1</accession>
<dbReference type="AlphaFoldDB" id="A0A1Y5TFN1"/>
<evidence type="ECO:0000256" key="10">
    <source>
        <dbReference type="ARBA" id="ARBA00048540"/>
    </source>
</evidence>
<evidence type="ECO:0000313" key="12">
    <source>
        <dbReference type="Proteomes" id="UP000193900"/>
    </source>
</evidence>
<dbReference type="Gene3D" id="3.10.520.10">
    <property type="entry name" value="ApbE-like domains"/>
    <property type="match status" value="1"/>
</dbReference>
<keyword evidence="5" id="KW-0808">Transferase</keyword>
<name>A0A1Y5TFN1_9RHOB</name>
<evidence type="ECO:0000256" key="1">
    <source>
        <dbReference type="ARBA" id="ARBA00001946"/>
    </source>
</evidence>
<keyword evidence="8" id="KW-0460">Magnesium</keyword>
<proteinExistence type="predicted"/>
<reference evidence="11 12" key="1">
    <citation type="submission" date="2017-03" db="EMBL/GenBank/DDBJ databases">
        <authorList>
            <person name="Afonso C.L."/>
            <person name="Miller P.J."/>
            <person name="Scott M.A."/>
            <person name="Spackman E."/>
            <person name="Goraichik I."/>
            <person name="Dimitrov K.M."/>
            <person name="Suarez D.L."/>
            <person name="Swayne D.E."/>
        </authorList>
    </citation>
    <scope>NUCLEOTIDE SEQUENCE [LARGE SCALE GENOMIC DNA]</scope>
    <source>
        <strain evidence="11 12">CECT 7023</strain>
    </source>
</reference>
<keyword evidence="11" id="KW-0449">Lipoprotein</keyword>